<evidence type="ECO:0000313" key="3">
    <source>
        <dbReference type="Proteomes" id="UP000688137"/>
    </source>
</evidence>
<dbReference type="EMBL" id="CAJJDM010000023">
    <property type="protein sequence ID" value="CAD8056938.1"/>
    <property type="molecule type" value="Genomic_DNA"/>
</dbReference>
<reference evidence="2" key="1">
    <citation type="submission" date="2021-01" db="EMBL/GenBank/DDBJ databases">
        <authorList>
            <consortium name="Genoscope - CEA"/>
            <person name="William W."/>
        </authorList>
    </citation>
    <scope>NUCLEOTIDE SEQUENCE</scope>
</reference>
<evidence type="ECO:0000256" key="1">
    <source>
        <dbReference type="SAM" id="MobiDB-lite"/>
    </source>
</evidence>
<name>A0A8S1KNT8_PARPR</name>
<protein>
    <submittedName>
        <fullName evidence="2">Uncharacterized protein</fullName>
    </submittedName>
</protein>
<accession>A0A8S1KNT8</accession>
<organism evidence="2 3">
    <name type="scientific">Paramecium primaurelia</name>
    <dbReference type="NCBI Taxonomy" id="5886"/>
    <lineage>
        <taxon>Eukaryota</taxon>
        <taxon>Sar</taxon>
        <taxon>Alveolata</taxon>
        <taxon>Ciliophora</taxon>
        <taxon>Intramacronucleata</taxon>
        <taxon>Oligohymenophorea</taxon>
        <taxon>Peniculida</taxon>
        <taxon>Parameciidae</taxon>
        <taxon>Paramecium</taxon>
    </lineage>
</organism>
<comment type="caution">
    <text evidence="2">The sequence shown here is derived from an EMBL/GenBank/DDBJ whole genome shotgun (WGS) entry which is preliminary data.</text>
</comment>
<dbReference type="Proteomes" id="UP000688137">
    <property type="component" value="Unassembled WGS sequence"/>
</dbReference>
<feature type="compositionally biased region" description="Low complexity" evidence="1">
    <location>
        <begin position="310"/>
        <end position="324"/>
    </location>
</feature>
<evidence type="ECO:0000313" key="2">
    <source>
        <dbReference type="EMBL" id="CAD8056938.1"/>
    </source>
</evidence>
<sequence>MFHQKQSIRPIQQINQEKCLNCNKLISQSLIRNHQAICAITISNKDQELLDEQLAMLIQQNKIESKIFLLPNPSDPIQQIKTQQEIQIQNKEVPSQIKQVFQSNNLNGQNKDAIFRQEQREYKDDLNFQKNEQKNKHNFNSQEQIEKNIQKNDLNSQQIQQNMVFNTVQSQAQTFKNSQKCTIQNSKQQEAAQKDFDYVQNNSIQKNLENQLVDNPQIIVQQHNNQISRNLQVEKQKQVQNYPQNNYCQMKNEELIKQKQISDEKKLENGQFDKANQLNQFNGFHYEQINQIYTLNNPYEMQSLKDKQQNQDIHQQQQYQINSI</sequence>
<dbReference type="AlphaFoldDB" id="A0A8S1KNT8"/>
<keyword evidence="3" id="KW-1185">Reference proteome</keyword>
<feature type="region of interest" description="Disordered" evidence="1">
    <location>
        <begin position="304"/>
        <end position="324"/>
    </location>
</feature>
<proteinExistence type="predicted"/>
<gene>
    <name evidence="2" type="ORF">PPRIM_AZ9-3.1.T0250130</name>
</gene>